<accession>A0A3N1D795</accession>
<name>A0A3N1D795_9ACTN</name>
<keyword evidence="1" id="KW-0812">Transmembrane</keyword>
<dbReference type="RefSeq" id="WP_123668495.1">
    <property type="nucleotide sequence ID" value="NZ_RJKE01000001.1"/>
</dbReference>
<feature type="transmembrane region" description="Helical" evidence="1">
    <location>
        <begin position="7"/>
        <end position="27"/>
    </location>
</feature>
<protein>
    <submittedName>
        <fullName evidence="2">Uncharacterized protein</fullName>
    </submittedName>
</protein>
<evidence type="ECO:0000256" key="1">
    <source>
        <dbReference type="SAM" id="Phobius"/>
    </source>
</evidence>
<keyword evidence="1" id="KW-0472">Membrane</keyword>
<dbReference type="OrthoDB" id="3423859at2"/>
<sequence>MIVKASVWWLAVLPAGASVAVLYSLAFPSGNSGPFLLGGLAWVLLGLVWLGRLVWRRDRWLWATPALALLLGVCAWLDLPVKAAFAAGEANLARQVETGRPARAGIYEIAKVERIEGSDMTRLRLAGTGGPYYEETGFLYAPSGVPTQAEGMNGFVYRPIKGAWYWYDIPTR</sequence>
<dbReference type="AlphaFoldDB" id="A0A3N1D795"/>
<organism evidence="2 3">
    <name type="scientific">Actinocorallia herbida</name>
    <dbReference type="NCBI Taxonomy" id="58109"/>
    <lineage>
        <taxon>Bacteria</taxon>
        <taxon>Bacillati</taxon>
        <taxon>Actinomycetota</taxon>
        <taxon>Actinomycetes</taxon>
        <taxon>Streptosporangiales</taxon>
        <taxon>Thermomonosporaceae</taxon>
        <taxon>Actinocorallia</taxon>
    </lineage>
</organism>
<comment type="caution">
    <text evidence="2">The sequence shown here is derived from an EMBL/GenBank/DDBJ whole genome shotgun (WGS) entry which is preliminary data.</text>
</comment>
<reference evidence="2 3" key="1">
    <citation type="submission" date="2018-11" db="EMBL/GenBank/DDBJ databases">
        <title>Sequencing the genomes of 1000 actinobacteria strains.</title>
        <authorList>
            <person name="Klenk H.-P."/>
        </authorList>
    </citation>
    <scope>NUCLEOTIDE SEQUENCE [LARGE SCALE GENOMIC DNA]</scope>
    <source>
        <strain evidence="2 3">DSM 44254</strain>
    </source>
</reference>
<feature type="transmembrane region" description="Helical" evidence="1">
    <location>
        <begin position="33"/>
        <end position="53"/>
    </location>
</feature>
<evidence type="ECO:0000313" key="2">
    <source>
        <dbReference type="EMBL" id="ROO89390.1"/>
    </source>
</evidence>
<keyword evidence="3" id="KW-1185">Reference proteome</keyword>
<feature type="transmembrane region" description="Helical" evidence="1">
    <location>
        <begin position="60"/>
        <end position="79"/>
    </location>
</feature>
<dbReference type="Proteomes" id="UP000272400">
    <property type="component" value="Unassembled WGS sequence"/>
</dbReference>
<keyword evidence="1" id="KW-1133">Transmembrane helix</keyword>
<dbReference type="EMBL" id="RJKE01000001">
    <property type="protein sequence ID" value="ROO89390.1"/>
    <property type="molecule type" value="Genomic_DNA"/>
</dbReference>
<proteinExistence type="predicted"/>
<evidence type="ECO:0000313" key="3">
    <source>
        <dbReference type="Proteomes" id="UP000272400"/>
    </source>
</evidence>
<gene>
    <name evidence="2" type="ORF">EDD29_7080</name>
</gene>